<protein>
    <submittedName>
        <fullName evidence="1">Uncharacterized protein</fullName>
    </submittedName>
</protein>
<keyword evidence="2" id="KW-1185">Reference proteome</keyword>
<comment type="caution">
    <text evidence="1">The sequence shown here is derived from an EMBL/GenBank/DDBJ whole genome shotgun (WGS) entry which is preliminary data.</text>
</comment>
<evidence type="ECO:0000313" key="1">
    <source>
        <dbReference type="EMBL" id="KAH7852146.1"/>
    </source>
</evidence>
<organism evidence="1 2">
    <name type="scientific">Vaccinium darrowii</name>
    <dbReference type="NCBI Taxonomy" id="229202"/>
    <lineage>
        <taxon>Eukaryota</taxon>
        <taxon>Viridiplantae</taxon>
        <taxon>Streptophyta</taxon>
        <taxon>Embryophyta</taxon>
        <taxon>Tracheophyta</taxon>
        <taxon>Spermatophyta</taxon>
        <taxon>Magnoliopsida</taxon>
        <taxon>eudicotyledons</taxon>
        <taxon>Gunneridae</taxon>
        <taxon>Pentapetalae</taxon>
        <taxon>asterids</taxon>
        <taxon>Ericales</taxon>
        <taxon>Ericaceae</taxon>
        <taxon>Vaccinioideae</taxon>
        <taxon>Vaccinieae</taxon>
        <taxon>Vaccinium</taxon>
    </lineage>
</organism>
<dbReference type="Proteomes" id="UP000828048">
    <property type="component" value="Chromosome 8"/>
</dbReference>
<sequence length="381" mass="41528">MFTSNLNRTLQEQREFELKEKDLSKKEEVNEAFIVERGIQLGVQLQETQKINAGASDGVPDGSIQEKAESVSQGATGGKGKRLRQTSGRFSEGSVNGPKGPDEANGMELSRIGESPDCAPIEGALDGWLSDCGSCRHSWRTGGAVEPTIEESKELPQGIEKLEQAKGVQCEDSEVVKSTLETYRNASGQLVNAHKSSIFFSPNTTEDCKGMCRSILGFSRSSEEGKYLGLPFITGPSKHAALGKWFGEQEILSHGIAEFHAFASINAKERAPSQPVVEEVSRWNPPDYGTLKINSDVEFDVSKKRGGIGLVARDYLGQVIWVGLVARDYLGQVIWVAAIPILNACSAEVVEALGFRWAVTMAKGKGGEHFLFEGDAQWWLM</sequence>
<gene>
    <name evidence="1" type="ORF">Vadar_021117</name>
</gene>
<dbReference type="EMBL" id="CM037158">
    <property type="protein sequence ID" value="KAH7852146.1"/>
    <property type="molecule type" value="Genomic_DNA"/>
</dbReference>
<proteinExistence type="predicted"/>
<accession>A0ACB7YEW0</accession>
<name>A0ACB7YEW0_9ERIC</name>
<evidence type="ECO:0000313" key="2">
    <source>
        <dbReference type="Proteomes" id="UP000828048"/>
    </source>
</evidence>
<reference evidence="1 2" key="1">
    <citation type="journal article" date="2021" name="Hortic Res">
        <title>High-quality reference genome and annotation aids understanding of berry development for evergreen blueberry (Vaccinium darrowii).</title>
        <authorList>
            <person name="Yu J."/>
            <person name="Hulse-Kemp A.M."/>
            <person name="Babiker E."/>
            <person name="Staton M."/>
        </authorList>
    </citation>
    <scope>NUCLEOTIDE SEQUENCE [LARGE SCALE GENOMIC DNA]</scope>
    <source>
        <strain evidence="2">cv. NJ 8807/NJ 8810</strain>
        <tissue evidence="1">Young leaf</tissue>
    </source>
</reference>